<dbReference type="RefSeq" id="WP_123132772.1">
    <property type="nucleotide sequence ID" value="NZ_RJJE01000009.1"/>
</dbReference>
<feature type="transmembrane region" description="Helical" evidence="1">
    <location>
        <begin position="182"/>
        <end position="199"/>
    </location>
</feature>
<accession>A0A3M9MY50</accession>
<keyword evidence="1" id="KW-0812">Transmembrane</keyword>
<keyword evidence="1" id="KW-0472">Membrane</keyword>
<dbReference type="Proteomes" id="UP000271010">
    <property type="component" value="Unassembled WGS sequence"/>
</dbReference>
<feature type="transmembrane region" description="Helical" evidence="1">
    <location>
        <begin position="6"/>
        <end position="23"/>
    </location>
</feature>
<feature type="transmembrane region" description="Helical" evidence="1">
    <location>
        <begin position="211"/>
        <end position="239"/>
    </location>
</feature>
<proteinExistence type="predicted"/>
<feature type="transmembrane region" description="Helical" evidence="1">
    <location>
        <begin position="32"/>
        <end position="51"/>
    </location>
</feature>
<feature type="transmembrane region" description="Helical" evidence="1">
    <location>
        <begin position="407"/>
        <end position="426"/>
    </location>
</feature>
<dbReference type="OrthoDB" id="876946at2"/>
<feature type="transmembrane region" description="Helical" evidence="1">
    <location>
        <begin position="259"/>
        <end position="286"/>
    </location>
</feature>
<feature type="transmembrane region" description="Helical" evidence="1">
    <location>
        <begin position="154"/>
        <end position="176"/>
    </location>
</feature>
<protein>
    <recommendedName>
        <fullName evidence="4">Glycosyltransferase RgtA/B/C/D-like domain-containing protein</fullName>
    </recommendedName>
</protein>
<sequence>MNLLSWLHLPAFLFLVYLLWRTVGKGPGLKPVFWTALLLKLGCGVALGWLYQHYLNIGPNWHQMGDTWSYHAEALKVVTAAKENPAWYLKFLWQNDVSEVKLLWKVYSNSFFFLKPLSGLYLLTGNSYWGSGLYLSLFSFWGSWFLVGQLRTYFPAYGLAAAVAFLFFPSTVFWASGVLKDALFMGSLCLTVGLFLKLYKTESSAESGKYILFLLPCVWLLWRIKFFLAAVLVVLLGTYVLTKWLAERVEGLRSRHRQLLVWLGLLGGGAFAASFAHPTFNLGFFARHILWNYRNILEKTDLSKPHLSFPDLQATLGSVLLHAPEAVGQMLSRPFLWEVGPLSYQAMGLENLLLFLLVLLCLLERIKERKLPPLPSFLAVLLVFFCVAGVLVTLPTPNLGSLHRYRAPLLPFFLTVIIAWGPLPAWGRKLANRWG</sequence>
<feature type="transmembrane region" description="Helical" evidence="1">
    <location>
        <begin position="344"/>
        <end position="363"/>
    </location>
</feature>
<keyword evidence="3" id="KW-1185">Reference proteome</keyword>
<comment type="caution">
    <text evidence="2">The sequence shown here is derived from an EMBL/GenBank/DDBJ whole genome shotgun (WGS) entry which is preliminary data.</text>
</comment>
<organism evidence="2 3">
    <name type="scientific">Rufibacter immobilis</name>
    <dbReference type="NCBI Taxonomy" id="1348778"/>
    <lineage>
        <taxon>Bacteria</taxon>
        <taxon>Pseudomonadati</taxon>
        <taxon>Bacteroidota</taxon>
        <taxon>Cytophagia</taxon>
        <taxon>Cytophagales</taxon>
        <taxon>Hymenobacteraceae</taxon>
        <taxon>Rufibacter</taxon>
    </lineage>
</organism>
<gene>
    <name evidence="2" type="ORF">EFA69_09015</name>
</gene>
<reference evidence="2 3" key="1">
    <citation type="submission" date="2018-11" db="EMBL/GenBank/DDBJ databases">
        <title>Rufibacter latericius sp. nov., isolated from water in Baiyang Lake.</title>
        <authorList>
            <person name="Yang Y."/>
        </authorList>
    </citation>
    <scope>NUCLEOTIDE SEQUENCE [LARGE SCALE GENOMIC DNA]</scope>
    <source>
        <strain evidence="2 3">MCC P1</strain>
    </source>
</reference>
<evidence type="ECO:0000313" key="3">
    <source>
        <dbReference type="Proteomes" id="UP000271010"/>
    </source>
</evidence>
<dbReference type="AlphaFoldDB" id="A0A3M9MY50"/>
<dbReference type="EMBL" id="RJJE01000009">
    <property type="protein sequence ID" value="RNI29688.1"/>
    <property type="molecule type" value="Genomic_DNA"/>
</dbReference>
<evidence type="ECO:0008006" key="4">
    <source>
        <dbReference type="Google" id="ProtNLM"/>
    </source>
</evidence>
<evidence type="ECO:0000313" key="2">
    <source>
        <dbReference type="EMBL" id="RNI29688.1"/>
    </source>
</evidence>
<evidence type="ECO:0000256" key="1">
    <source>
        <dbReference type="SAM" id="Phobius"/>
    </source>
</evidence>
<name>A0A3M9MY50_9BACT</name>
<keyword evidence="1" id="KW-1133">Transmembrane helix</keyword>
<feature type="transmembrane region" description="Helical" evidence="1">
    <location>
        <begin position="375"/>
        <end position="395"/>
    </location>
</feature>